<proteinExistence type="inferred from homology"/>
<keyword evidence="6" id="KW-0297">G-protein coupled receptor</keyword>
<dbReference type="GO" id="GO:0004930">
    <property type="term" value="F:G protein-coupled receptor activity"/>
    <property type="evidence" value="ECO:0007669"/>
    <property type="project" value="UniProtKB-KW"/>
</dbReference>
<evidence type="ECO:0000256" key="4">
    <source>
        <dbReference type="ARBA" id="ARBA00022692"/>
    </source>
</evidence>
<evidence type="ECO:0000256" key="8">
    <source>
        <dbReference type="ARBA" id="ARBA00023170"/>
    </source>
</evidence>
<dbReference type="GO" id="GO:0016020">
    <property type="term" value="C:membrane"/>
    <property type="evidence" value="ECO:0007669"/>
    <property type="project" value="UniProtKB-SubCell"/>
</dbReference>
<accession>A0A0P4W3F6</accession>
<evidence type="ECO:0000256" key="5">
    <source>
        <dbReference type="ARBA" id="ARBA00022989"/>
    </source>
</evidence>
<reference evidence="12" key="1">
    <citation type="submission" date="2015-09" db="EMBL/GenBank/DDBJ databases">
        <title>Scylla olivacea transcriptome.</title>
        <authorList>
            <person name="Ikhwanuddin M."/>
        </authorList>
    </citation>
    <scope>NUCLEOTIDE SEQUENCE</scope>
</reference>
<dbReference type="PRINTS" id="PR00237">
    <property type="entry name" value="GPCRRHODOPSN"/>
</dbReference>
<protein>
    <recommendedName>
        <fullName evidence="11">G-protein coupled receptors family 1 profile domain-containing protein</fullName>
    </recommendedName>
</protein>
<dbReference type="SUPFAM" id="SSF81321">
    <property type="entry name" value="Family A G protein-coupled receptor-like"/>
    <property type="match status" value="1"/>
</dbReference>
<dbReference type="InterPro" id="IPR001391">
    <property type="entry name" value="Opsin_lateye"/>
</dbReference>
<evidence type="ECO:0000256" key="3">
    <source>
        <dbReference type="ARBA" id="ARBA00022553"/>
    </source>
</evidence>
<evidence type="ECO:0000256" key="6">
    <source>
        <dbReference type="ARBA" id="ARBA00023040"/>
    </source>
</evidence>
<evidence type="ECO:0000259" key="11">
    <source>
        <dbReference type="PROSITE" id="PS50262"/>
    </source>
</evidence>
<keyword evidence="8" id="KW-0675">Receptor</keyword>
<dbReference type="EMBL" id="GDRN01095234">
    <property type="protein sequence ID" value="JAI59578.1"/>
    <property type="molecule type" value="Transcribed_RNA"/>
</dbReference>
<name>A0A0P4W3F6_SCYOL</name>
<dbReference type="PANTHER" id="PTHR24235">
    <property type="entry name" value="NEUROPEPTIDE Y RECEPTOR"/>
    <property type="match status" value="1"/>
</dbReference>
<dbReference type="InterPro" id="IPR000276">
    <property type="entry name" value="GPCR_Rhodpsn"/>
</dbReference>
<feature type="transmembrane region" description="Helical" evidence="10">
    <location>
        <begin position="93"/>
        <end position="114"/>
    </location>
</feature>
<evidence type="ECO:0000256" key="9">
    <source>
        <dbReference type="ARBA" id="ARBA00023224"/>
    </source>
</evidence>
<dbReference type="AlphaFoldDB" id="A0A0P4W3F6"/>
<keyword evidence="4 10" id="KW-0812">Transmembrane</keyword>
<feature type="transmembrane region" description="Helical" evidence="10">
    <location>
        <begin position="54"/>
        <end position="81"/>
    </location>
</feature>
<comment type="subcellular location">
    <subcellularLocation>
        <location evidence="1">Membrane</location>
        <topology evidence="1">Multi-pass membrane protein</topology>
    </subcellularLocation>
</comment>
<keyword evidence="3" id="KW-0597">Phosphoprotein</keyword>
<comment type="similarity">
    <text evidence="2">Belongs to the G-protein coupled receptor 1 family.</text>
</comment>
<dbReference type="PROSITE" id="PS50262">
    <property type="entry name" value="G_PROTEIN_RECEP_F1_2"/>
    <property type="match status" value="1"/>
</dbReference>
<organism evidence="12">
    <name type="scientific">Scylla olivacea</name>
    <name type="common">Orange mud crab</name>
    <name type="synonym">Cancer olivacea</name>
    <dbReference type="NCBI Taxonomy" id="85551"/>
    <lineage>
        <taxon>Eukaryota</taxon>
        <taxon>Metazoa</taxon>
        <taxon>Ecdysozoa</taxon>
        <taxon>Arthropoda</taxon>
        <taxon>Crustacea</taxon>
        <taxon>Multicrustacea</taxon>
        <taxon>Malacostraca</taxon>
        <taxon>Eumalacostraca</taxon>
        <taxon>Eucarida</taxon>
        <taxon>Decapoda</taxon>
        <taxon>Pleocyemata</taxon>
        <taxon>Brachyura</taxon>
        <taxon>Eubrachyura</taxon>
        <taxon>Portunoidea</taxon>
        <taxon>Portunidae</taxon>
        <taxon>Portuninae</taxon>
        <taxon>Scylla</taxon>
    </lineage>
</organism>
<keyword evidence="9" id="KW-0807">Transducer</keyword>
<dbReference type="Gene3D" id="1.20.1070.10">
    <property type="entry name" value="Rhodopsin 7-helix transmembrane proteins"/>
    <property type="match status" value="1"/>
</dbReference>
<evidence type="ECO:0000256" key="2">
    <source>
        <dbReference type="ARBA" id="ARBA00010663"/>
    </source>
</evidence>
<evidence type="ECO:0000313" key="12">
    <source>
        <dbReference type="EMBL" id="JAI59578.1"/>
    </source>
</evidence>
<dbReference type="Pfam" id="PF00001">
    <property type="entry name" value="7tm_1"/>
    <property type="match status" value="1"/>
</dbReference>
<feature type="domain" description="G-protein coupled receptors family 1 profile" evidence="11">
    <location>
        <begin position="73"/>
        <end position="125"/>
    </location>
</feature>
<keyword evidence="5 10" id="KW-1133">Transmembrane helix</keyword>
<dbReference type="PRINTS" id="PR00578">
    <property type="entry name" value="OPSINLTRLEYE"/>
</dbReference>
<evidence type="ECO:0000256" key="10">
    <source>
        <dbReference type="SAM" id="Phobius"/>
    </source>
</evidence>
<dbReference type="GO" id="GO:0007602">
    <property type="term" value="P:phototransduction"/>
    <property type="evidence" value="ECO:0007669"/>
    <property type="project" value="InterPro"/>
</dbReference>
<sequence length="173" mass="19896">MDWNTWQAWVRAGYGRLDPISWEAANVTLLDLVRPEVHHKVHHHWHSFPPPHPLWHPILGTLYTIIGLLSLTGNGIVLWVFSLTRSLRSGTNLLTINLAFSDLLMMLTQFPILVANCFNQSWMLGPFAPLLHLQAVKYRNLHRREAQLSRVVLTSVFFWALAWTPYAGESILI</sequence>
<keyword evidence="7 10" id="KW-0472">Membrane</keyword>
<evidence type="ECO:0000256" key="7">
    <source>
        <dbReference type="ARBA" id="ARBA00023136"/>
    </source>
</evidence>
<dbReference type="InterPro" id="IPR017452">
    <property type="entry name" value="GPCR_Rhodpsn_7TM"/>
</dbReference>
<dbReference type="PANTHER" id="PTHR24235:SF29">
    <property type="entry name" value="GH23382P"/>
    <property type="match status" value="1"/>
</dbReference>
<evidence type="ECO:0000256" key="1">
    <source>
        <dbReference type="ARBA" id="ARBA00004141"/>
    </source>
</evidence>